<keyword evidence="2" id="KW-0032">Aminotransferase</keyword>
<keyword evidence="2" id="KW-0808">Transferase</keyword>
<keyword evidence="3" id="KW-1185">Reference proteome</keyword>
<dbReference type="PANTHER" id="PTHR11236">
    <property type="entry name" value="AMINOBENZOATE/ANTHRANILATE SYNTHASE"/>
    <property type="match status" value="1"/>
</dbReference>
<protein>
    <submittedName>
        <fullName evidence="2">Para-aminobenzoate synthase, component I</fullName>
        <ecNumber evidence="2">2.6.1.85</ecNumber>
    </submittedName>
</protein>
<dbReference type="RefSeq" id="WP_013352958.1">
    <property type="nucleotide sequence ID" value="NC_014551.1"/>
</dbReference>
<organism evidence="2 3">
    <name type="scientific">Bacillus amyloliquefaciens (strain ATCC 23350 / DSM 7 / BCRC 11601 / CCUG 28519 / NBRC 15535 / NRRL B-14393 / F)</name>
    <dbReference type="NCBI Taxonomy" id="692420"/>
    <lineage>
        <taxon>Bacteria</taxon>
        <taxon>Bacillati</taxon>
        <taxon>Bacillota</taxon>
        <taxon>Bacilli</taxon>
        <taxon>Bacillales</taxon>
        <taxon>Bacillaceae</taxon>
        <taxon>Bacillus</taxon>
        <taxon>Bacillus amyloliquefaciens group</taxon>
    </lineage>
</organism>
<dbReference type="AlphaFoldDB" id="A0A9P1JIH2"/>
<gene>
    <name evidence="2" type="primary">nrpsG</name>
    <name evidence="2" type="ordered locus">BAMF_2479</name>
</gene>
<dbReference type="InterPro" id="IPR005801">
    <property type="entry name" value="ADC_synthase"/>
</dbReference>
<dbReference type="InterPro" id="IPR015890">
    <property type="entry name" value="Chorismate_C"/>
</dbReference>
<dbReference type="GO" id="GO:0000162">
    <property type="term" value="P:L-tryptophan biosynthetic process"/>
    <property type="evidence" value="ECO:0007669"/>
    <property type="project" value="TreeGrafter"/>
</dbReference>
<dbReference type="Gene3D" id="3.60.120.10">
    <property type="entry name" value="Anthranilate synthase"/>
    <property type="match status" value="1"/>
</dbReference>
<dbReference type="Pfam" id="PF00425">
    <property type="entry name" value="Chorismate_bind"/>
    <property type="match status" value="1"/>
</dbReference>
<dbReference type="SUPFAM" id="SSF56322">
    <property type="entry name" value="ADC synthase"/>
    <property type="match status" value="1"/>
</dbReference>
<sequence length="466" mass="51013">MNTQEQKDSWVVEQSVVPEAAPVAQVRRRVLSLYPRSALFETGTGFQAVDGKQTMFMVDLLFELILVDGTWQVFGSGPFEMKTSECSEVVNDHTKPLWERMRKVTQILALPEGFPLVLVLGYSAARFVEHLPRIAIEKGEPEVVLRVYRHVVRYNGAEGGAQVDVLKCRHDEVTDTEILIATLTDPEIDLAPRGPWDLGVIQGLTERSTFCDAVNRAKEHIRAGDIYQVQLCRCAISSARIPPLDLYERLASINPAPYMYYLDLGDRHVVSSSPELMIRSGDGGAQVRPIAGTMAQEDQRGSRLDHIPKEAAEHLMLVDLARNDLARCAIPGGVDVTSFMQMDAYGPLFHLVSTVETPVRADSDIWDLIEANFPAGTMTGAPKVRAMEIIAELEDTARGLFTGCAGYINGENSGVLALTIRTIVGDSGRYVLRAAAGIVADSKASAEWDEAGAKIRSFARAIGGSV</sequence>
<dbReference type="GO" id="GO:0046820">
    <property type="term" value="F:4-amino-4-deoxychorismate synthase activity"/>
    <property type="evidence" value="ECO:0007669"/>
    <property type="project" value="UniProtKB-EC"/>
</dbReference>
<dbReference type="EMBL" id="FN597644">
    <property type="protein sequence ID" value="CBI43605.1"/>
    <property type="molecule type" value="Genomic_DNA"/>
</dbReference>
<evidence type="ECO:0000259" key="1">
    <source>
        <dbReference type="Pfam" id="PF00425"/>
    </source>
</evidence>
<name>A0A9P1JIH2_BACAS</name>
<dbReference type="PANTHER" id="PTHR11236:SF9">
    <property type="entry name" value="ANTHRANILATE SYNTHASE COMPONENT 1"/>
    <property type="match status" value="1"/>
</dbReference>
<accession>A0A9P1JIH2</accession>
<dbReference type="KEGG" id="bao:BAMF_2479"/>
<reference evidence="2 3" key="1">
    <citation type="journal article" date="2011" name="Int. J. Syst. Evol. Microbiol.">
        <title>Relationship of Bacillus amyloliquefaciens clades associated with strains DSM 7T and FZB42T: a proposal for Bacillus amyloliquefaciens subsp. amyloliquefaciens subsp. nov. and Bacillus amyloliquefaciens subsp. plantarum subsp. nov. based on complete genome sequence comparisons.</title>
        <authorList>
            <person name="Borriss R."/>
            <person name="Chen X.H."/>
            <person name="Rueckert C."/>
            <person name="Blom J."/>
            <person name="Becker A."/>
            <person name="Baumgarth B."/>
            <person name="Fan B."/>
            <person name="Pukall R."/>
            <person name="Schumann P."/>
            <person name="Sproer C."/>
            <person name="Junge H."/>
            <person name="Vater J."/>
            <person name="Puhler A."/>
            <person name="Klenk H.P."/>
        </authorList>
    </citation>
    <scope>NUCLEOTIDE SEQUENCE [LARGE SCALE GENOMIC DNA]</scope>
    <source>
        <strain evidence="3">DSM 7</strain>
    </source>
</reference>
<evidence type="ECO:0000313" key="2">
    <source>
        <dbReference type="EMBL" id="CBI43605.1"/>
    </source>
</evidence>
<dbReference type="EC" id="2.6.1.85" evidence="2"/>
<dbReference type="InterPro" id="IPR019999">
    <property type="entry name" value="Anth_synth_I-like"/>
</dbReference>
<dbReference type="PRINTS" id="PR00095">
    <property type="entry name" value="ANTSNTHASEI"/>
</dbReference>
<dbReference type="Proteomes" id="UP000006562">
    <property type="component" value="Chromosome"/>
</dbReference>
<evidence type="ECO:0000313" key="3">
    <source>
        <dbReference type="Proteomes" id="UP000006562"/>
    </source>
</evidence>
<feature type="domain" description="Chorismate-utilising enzyme C-terminal" evidence="1">
    <location>
        <begin position="207"/>
        <end position="454"/>
    </location>
</feature>
<reference evidence="3" key="2">
    <citation type="journal article" date="2011" name="J. Biotechnol.">
        <title>Genome sequence of B. amyloliquefaciens type strain DSM7(T) reveals differences to plant-associated B. amyloliquefaciens FZB42.</title>
        <authorList>
            <person name="Ruckert C."/>
            <person name="Blom J."/>
            <person name="Chen X."/>
            <person name="Reva O."/>
            <person name="Borriss R."/>
        </authorList>
    </citation>
    <scope>NUCLEOTIDE SEQUENCE [LARGE SCALE GENOMIC DNA]</scope>
    <source>
        <strain evidence="3">DSM 7</strain>
    </source>
</reference>
<proteinExistence type="predicted"/>